<comment type="caution">
    <text evidence="1">The sequence shown here is derived from an EMBL/GenBank/DDBJ whole genome shotgun (WGS) entry which is preliminary data.</text>
</comment>
<organism evidence="1 2">
    <name type="scientific">Danxiaibacter flavus</name>
    <dbReference type="NCBI Taxonomy" id="3049108"/>
    <lineage>
        <taxon>Bacteria</taxon>
        <taxon>Pseudomonadati</taxon>
        <taxon>Bacteroidota</taxon>
        <taxon>Chitinophagia</taxon>
        <taxon>Chitinophagales</taxon>
        <taxon>Chitinophagaceae</taxon>
        <taxon>Danxiaibacter</taxon>
    </lineage>
</organism>
<gene>
    <name evidence="1" type="ORF">QTN47_17210</name>
</gene>
<accession>A0ABV3ZH78</accession>
<keyword evidence="2" id="KW-1185">Reference proteome</keyword>
<evidence type="ECO:0000313" key="1">
    <source>
        <dbReference type="EMBL" id="MEX6689252.1"/>
    </source>
</evidence>
<dbReference type="Proteomes" id="UP001560573">
    <property type="component" value="Unassembled WGS sequence"/>
</dbReference>
<proteinExistence type="predicted"/>
<evidence type="ECO:0000313" key="2">
    <source>
        <dbReference type="Proteomes" id="UP001560573"/>
    </source>
</evidence>
<dbReference type="RefSeq" id="WP_369330658.1">
    <property type="nucleotide sequence ID" value="NZ_JAULBC010000005.1"/>
</dbReference>
<sequence length="83" mass="9568">MSNTATSINETTVMKAIALCHKEWLKPEEAQIYTNLKRTQLARKCEEYGIYKNRNGYYKRSELDKILSGAPTNIEEKTKGIKL</sequence>
<name>A0ABV3ZH78_9BACT</name>
<evidence type="ECO:0008006" key="3">
    <source>
        <dbReference type="Google" id="ProtNLM"/>
    </source>
</evidence>
<reference evidence="1 2" key="1">
    <citation type="submission" date="2023-07" db="EMBL/GenBank/DDBJ databases">
        <authorList>
            <person name="Lian W.-H."/>
        </authorList>
    </citation>
    <scope>NUCLEOTIDE SEQUENCE [LARGE SCALE GENOMIC DNA]</scope>
    <source>
        <strain evidence="1 2">SYSU DXS3180</strain>
    </source>
</reference>
<dbReference type="EMBL" id="JAULBC010000005">
    <property type="protein sequence ID" value="MEX6689252.1"/>
    <property type="molecule type" value="Genomic_DNA"/>
</dbReference>
<protein>
    <recommendedName>
        <fullName evidence="3">DNA-binding protein</fullName>
    </recommendedName>
</protein>